<name>A0A844WB19_9RHOB</name>
<protein>
    <submittedName>
        <fullName evidence="2">TrgA family protein</fullName>
    </submittedName>
</protein>
<feature type="transmembrane region" description="Helical" evidence="1">
    <location>
        <begin position="36"/>
        <end position="53"/>
    </location>
</feature>
<gene>
    <name evidence="2" type="ORF">GLS40_03260</name>
</gene>
<keyword evidence="3" id="KW-1185">Reference proteome</keyword>
<reference evidence="2 3" key="1">
    <citation type="submission" date="2019-11" db="EMBL/GenBank/DDBJ databases">
        <title>Pseudooceanicola pacifica sp. nov., isolated from deep-sea sediment of the Pacific Ocean.</title>
        <authorList>
            <person name="Lyu L."/>
        </authorList>
    </citation>
    <scope>NUCLEOTIDE SEQUENCE [LARGE SCALE GENOMIC DNA]</scope>
    <source>
        <strain evidence="2 3">216_PA32_1</strain>
    </source>
</reference>
<keyword evidence="1" id="KW-0812">Transmembrane</keyword>
<evidence type="ECO:0000256" key="1">
    <source>
        <dbReference type="SAM" id="Phobius"/>
    </source>
</evidence>
<dbReference type="RefSeq" id="WP_160381203.1">
    <property type="nucleotide sequence ID" value="NZ_WNXQ01000002.1"/>
</dbReference>
<evidence type="ECO:0000313" key="3">
    <source>
        <dbReference type="Proteomes" id="UP000443843"/>
    </source>
</evidence>
<keyword evidence="1" id="KW-0472">Membrane</keyword>
<feature type="transmembrane region" description="Helical" evidence="1">
    <location>
        <begin position="60"/>
        <end position="83"/>
    </location>
</feature>
<comment type="caution">
    <text evidence="2">The sequence shown here is derived from an EMBL/GenBank/DDBJ whole genome shotgun (WGS) entry which is preliminary data.</text>
</comment>
<dbReference type="InterPro" id="IPR047784">
    <property type="entry name" value="TrgA"/>
</dbReference>
<organism evidence="2 3">
    <name type="scientific">Pseudooceanicola pacificus</name>
    <dbReference type="NCBI Taxonomy" id="2676438"/>
    <lineage>
        <taxon>Bacteria</taxon>
        <taxon>Pseudomonadati</taxon>
        <taxon>Pseudomonadota</taxon>
        <taxon>Alphaproteobacteria</taxon>
        <taxon>Rhodobacterales</taxon>
        <taxon>Paracoccaceae</taxon>
        <taxon>Pseudooceanicola</taxon>
    </lineage>
</organism>
<evidence type="ECO:0000313" key="2">
    <source>
        <dbReference type="EMBL" id="MWB77042.1"/>
    </source>
</evidence>
<accession>A0A844WB19</accession>
<feature type="transmembrane region" description="Helical" evidence="1">
    <location>
        <begin position="126"/>
        <end position="147"/>
    </location>
</feature>
<keyword evidence="1" id="KW-1133">Transmembrane helix</keyword>
<dbReference type="Proteomes" id="UP000443843">
    <property type="component" value="Unassembled WGS sequence"/>
</dbReference>
<proteinExistence type="predicted"/>
<dbReference type="AlphaFoldDB" id="A0A844WB19"/>
<dbReference type="NCBIfam" id="NF033773">
    <property type="entry name" value="tellur_TrgA"/>
    <property type="match status" value="1"/>
</dbReference>
<sequence length="148" mass="16119">MLTMPKLVSALMIAFLAWIISGLVKAVMPEETNFGHFVELSVVVGLLCGWVVLGRRVNGFLGFGIATGIGLTAMVATVFWTLFLVTGNEVLRLAVDERFDGPKEALLAMFPLGAEYGQYLLFRDTILTIVIGGMVAGFLADLSARYWK</sequence>
<dbReference type="EMBL" id="WNXQ01000002">
    <property type="protein sequence ID" value="MWB77042.1"/>
    <property type="molecule type" value="Genomic_DNA"/>
</dbReference>